<dbReference type="InParanoid" id="A0A4W3GN06"/>
<evidence type="ECO:0000256" key="2">
    <source>
        <dbReference type="ARBA" id="ARBA00022475"/>
    </source>
</evidence>
<protein>
    <recommendedName>
        <fullName evidence="8">Ig-like domain-containing protein</fullName>
    </recommendedName>
</protein>
<keyword evidence="3" id="KW-0732">Signal</keyword>
<dbReference type="Ensembl" id="ENSCMIT00000005040.1">
    <property type="protein sequence ID" value="ENSCMIP00000004861.1"/>
    <property type="gene ID" value="ENSCMIG00000002885.1"/>
</dbReference>
<keyword evidence="6" id="KW-1015">Disulfide bond</keyword>
<dbReference type="GeneTree" id="ENSGT00970000197009"/>
<keyword evidence="2" id="KW-1003">Cell membrane</keyword>
<dbReference type="PROSITE" id="PS50835">
    <property type="entry name" value="IG_LIKE"/>
    <property type="match status" value="1"/>
</dbReference>
<accession>A0A4W3GN06</accession>
<dbReference type="SUPFAM" id="SSF48726">
    <property type="entry name" value="Immunoglobulin"/>
    <property type="match status" value="1"/>
</dbReference>
<dbReference type="Gene3D" id="2.60.40.10">
    <property type="entry name" value="Immunoglobulins"/>
    <property type="match status" value="1"/>
</dbReference>
<dbReference type="Proteomes" id="UP000314986">
    <property type="component" value="Unassembled WGS sequence"/>
</dbReference>
<keyword evidence="5" id="KW-0472">Membrane</keyword>
<evidence type="ECO:0000256" key="4">
    <source>
        <dbReference type="ARBA" id="ARBA00022859"/>
    </source>
</evidence>
<evidence type="ECO:0000259" key="8">
    <source>
        <dbReference type="PROSITE" id="PS50835"/>
    </source>
</evidence>
<dbReference type="GO" id="GO:0005886">
    <property type="term" value="C:plasma membrane"/>
    <property type="evidence" value="ECO:0007669"/>
    <property type="project" value="UniProtKB-SubCell"/>
</dbReference>
<evidence type="ECO:0000313" key="9">
    <source>
        <dbReference type="Ensembl" id="ENSCMIP00000004861.1"/>
    </source>
</evidence>
<evidence type="ECO:0000313" key="10">
    <source>
        <dbReference type="Proteomes" id="UP000314986"/>
    </source>
</evidence>
<reference evidence="9" key="4">
    <citation type="submission" date="2025-08" db="UniProtKB">
        <authorList>
            <consortium name="Ensembl"/>
        </authorList>
    </citation>
    <scope>IDENTIFICATION</scope>
</reference>
<comment type="subcellular location">
    <subcellularLocation>
        <location evidence="1">Cell membrane</location>
    </subcellularLocation>
</comment>
<keyword evidence="4" id="KW-0391">Immunity</keyword>
<dbReference type="SMART" id="SM00406">
    <property type="entry name" value="IGv"/>
    <property type="match status" value="1"/>
</dbReference>
<evidence type="ECO:0000256" key="6">
    <source>
        <dbReference type="ARBA" id="ARBA00023157"/>
    </source>
</evidence>
<keyword evidence="10" id="KW-1185">Reference proteome</keyword>
<reference evidence="9" key="5">
    <citation type="submission" date="2025-09" db="UniProtKB">
        <authorList>
            <consortium name="Ensembl"/>
        </authorList>
    </citation>
    <scope>IDENTIFICATION</scope>
</reference>
<keyword evidence="7" id="KW-0325">Glycoprotein</keyword>
<dbReference type="AlphaFoldDB" id="A0A4W3GN06"/>
<dbReference type="GO" id="GO:0002376">
    <property type="term" value="P:immune system process"/>
    <property type="evidence" value="ECO:0007669"/>
    <property type="project" value="UniProtKB-KW"/>
</dbReference>
<dbReference type="PANTHER" id="PTHR19433">
    <property type="entry name" value="T-CELL RECEPTOR ALPHA CHAIN V REGION-RELATED"/>
    <property type="match status" value="1"/>
</dbReference>
<evidence type="ECO:0000256" key="7">
    <source>
        <dbReference type="ARBA" id="ARBA00023180"/>
    </source>
</evidence>
<feature type="domain" description="Ig-like" evidence="8">
    <location>
        <begin position="13"/>
        <end position="107"/>
    </location>
</feature>
<name>A0A4W3GN06_CALMI</name>
<dbReference type="InterPro" id="IPR013106">
    <property type="entry name" value="Ig_V-set"/>
</dbReference>
<dbReference type="InterPro" id="IPR036179">
    <property type="entry name" value="Ig-like_dom_sf"/>
</dbReference>
<proteinExistence type="predicted"/>
<dbReference type="Pfam" id="PF07686">
    <property type="entry name" value="V-set"/>
    <property type="match status" value="1"/>
</dbReference>
<evidence type="ECO:0000256" key="5">
    <source>
        <dbReference type="ARBA" id="ARBA00023136"/>
    </source>
</evidence>
<dbReference type="InterPro" id="IPR003599">
    <property type="entry name" value="Ig_sub"/>
</dbReference>
<reference evidence="10" key="1">
    <citation type="journal article" date="2006" name="Science">
        <title>Ancient noncoding elements conserved in the human genome.</title>
        <authorList>
            <person name="Venkatesh B."/>
            <person name="Kirkness E.F."/>
            <person name="Loh Y.H."/>
            <person name="Halpern A.L."/>
            <person name="Lee A.P."/>
            <person name="Johnson J."/>
            <person name="Dandona N."/>
            <person name="Viswanathan L.D."/>
            <person name="Tay A."/>
            <person name="Venter J.C."/>
            <person name="Strausberg R.L."/>
            <person name="Brenner S."/>
        </authorList>
    </citation>
    <scope>NUCLEOTIDE SEQUENCE [LARGE SCALE GENOMIC DNA]</scope>
</reference>
<evidence type="ECO:0000256" key="3">
    <source>
        <dbReference type="ARBA" id="ARBA00022729"/>
    </source>
</evidence>
<reference evidence="10" key="3">
    <citation type="journal article" date="2014" name="Nature">
        <title>Elephant shark genome provides unique insights into gnathostome evolution.</title>
        <authorList>
            <consortium name="International Elephant Shark Genome Sequencing Consortium"/>
            <person name="Venkatesh B."/>
            <person name="Lee A.P."/>
            <person name="Ravi V."/>
            <person name="Maurya A.K."/>
            <person name="Lian M.M."/>
            <person name="Swann J.B."/>
            <person name="Ohta Y."/>
            <person name="Flajnik M.F."/>
            <person name="Sutoh Y."/>
            <person name="Kasahara M."/>
            <person name="Hoon S."/>
            <person name="Gangu V."/>
            <person name="Roy S.W."/>
            <person name="Irimia M."/>
            <person name="Korzh V."/>
            <person name="Kondrychyn I."/>
            <person name="Lim Z.W."/>
            <person name="Tay B.H."/>
            <person name="Tohari S."/>
            <person name="Kong K.W."/>
            <person name="Ho S."/>
            <person name="Lorente-Galdos B."/>
            <person name="Quilez J."/>
            <person name="Marques-Bonet T."/>
            <person name="Raney B.J."/>
            <person name="Ingham P.W."/>
            <person name="Tay A."/>
            <person name="Hillier L.W."/>
            <person name="Minx P."/>
            <person name="Boehm T."/>
            <person name="Wilson R.K."/>
            <person name="Brenner S."/>
            <person name="Warren W.C."/>
        </authorList>
    </citation>
    <scope>NUCLEOTIDE SEQUENCE [LARGE SCALE GENOMIC DNA]</scope>
</reference>
<dbReference type="GO" id="GO:0009617">
    <property type="term" value="P:response to bacterium"/>
    <property type="evidence" value="ECO:0007669"/>
    <property type="project" value="TreeGrafter"/>
</dbReference>
<sequence>VEEFQPLMWMWYPVLTQSPAQVTVRVGQTVHLLCAMKNGEMEKIHLHWYQRRPGQGNRQIITHYQNHVQRYYVTERFGSKKNLTDNSCTLTITDVHVTDSSIYTCAVYSTIFGTGTVVTVIGK</sequence>
<organism evidence="9 10">
    <name type="scientific">Callorhinchus milii</name>
    <name type="common">Ghost shark</name>
    <dbReference type="NCBI Taxonomy" id="7868"/>
    <lineage>
        <taxon>Eukaryota</taxon>
        <taxon>Metazoa</taxon>
        <taxon>Chordata</taxon>
        <taxon>Craniata</taxon>
        <taxon>Vertebrata</taxon>
        <taxon>Chondrichthyes</taxon>
        <taxon>Holocephali</taxon>
        <taxon>Chimaeriformes</taxon>
        <taxon>Callorhinchidae</taxon>
        <taxon>Callorhinchus</taxon>
    </lineage>
</organism>
<dbReference type="InterPro" id="IPR013783">
    <property type="entry name" value="Ig-like_fold"/>
</dbReference>
<dbReference type="SMART" id="SM00409">
    <property type="entry name" value="IG"/>
    <property type="match status" value="1"/>
</dbReference>
<evidence type="ECO:0000256" key="1">
    <source>
        <dbReference type="ARBA" id="ARBA00004236"/>
    </source>
</evidence>
<dbReference type="InterPro" id="IPR007110">
    <property type="entry name" value="Ig-like_dom"/>
</dbReference>
<reference evidence="10" key="2">
    <citation type="journal article" date="2007" name="PLoS Biol.">
        <title>Survey sequencing and comparative analysis of the elephant shark (Callorhinchus milii) genome.</title>
        <authorList>
            <person name="Venkatesh B."/>
            <person name="Kirkness E.F."/>
            <person name="Loh Y.H."/>
            <person name="Halpern A.L."/>
            <person name="Lee A.P."/>
            <person name="Johnson J."/>
            <person name="Dandona N."/>
            <person name="Viswanathan L.D."/>
            <person name="Tay A."/>
            <person name="Venter J.C."/>
            <person name="Strausberg R.L."/>
            <person name="Brenner S."/>
        </authorList>
    </citation>
    <scope>NUCLEOTIDE SEQUENCE [LARGE SCALE GENOMIC DNA]</scope>
</reference>
<dbReference type="InterPro" id="IPR052051">
    <property type="entry name" value="TCR_complex_component"/>
</dbReference>